<name>A0A8T2QJF1_CERRI</name>
<organism evidence="2 3">
    <name type="scientific">Ceratopteris richardii</name>
    <name type="common">Triangle waterfern</name>
    <dbReference type="NCBI Taxonomy" id="49495"/>
    <lineage>
        <taxon>Eukaryota</taxon>
        <taxon>Viridiplantae</taxon>
        <taxon>Streptophyta</taxon>
        <taxon>Embryophyta</taxon>
        <taxon>Tracheophyta</taxon>
        <taxon>Polypodiopsida</taxon>
        <taxon>Polypodiidae</taxon>
        <taxon>Polypodiales</taxon>
        <taxon>Pteridineae</taxon>
        <taxon>Pteridaceae</taxon>
        <taxon>Parkerioideae</taxon>
        <taxon>Ceratopteris</taxon>
    </lineage>
</organism>
<feature type="signal peptide" evidence="1">
    <location>
        <begin position="1"/>
        <end position="19"/>
    </location>
</feature>
<feature type="chain" id="PRO_5035863059" evidence="1">
    <location>
        <begin position="20"/>
        <end position="37"/>
    </location>
</feature>
<keyword evidence="1" id="KW-0732">Signal</keyword>
<dbReference type="Proteomes" id="UP000825935">
    <property type="component" value="Chromosome 34"/>
</dbReference>
<comment type="caution">
    <text evidence="2">The sequence shown here is derived from an EMBL/GenBank/DDBJ whole genome shotgun (WGS) entry which is preliminary data.</text>
</comment>
<protein>
    <submittedName>
        <fullName evidence="2">Uncharacterized protein</fullName>
    </submittedName>
</protein>
<sequence>MGSSWKSEVFLICSFTCSALLLKVDPVVLNVYDTGLG</sequence>
<reference evidence="2" key="1">
    <citation type="submission" date="2021-08" db="EMBL/GenBank/DDBJ databases">
        <title>WGS assembly of Ceratopteris richardii.</title>
        <authorList>
            <person name="Marchant D.B."/>
            <person name="Chen G."/>
            <person name="Jenkins J."/>
            <person name="Shu S."/>
            <person name="Leebens-Mack J."/>
            <person name="Grimwood J."/>
            <person name="Schmutz J."/>
            <person name="Soltis P."/>
            <person name="Soltis D."/>
            <person name="Chen Z.-H."/>
        </authorList>
    </citation>
    <scope>NUCLEOTIDE SEQUENCE</scope>
    <source>
        <strain evidence="2">Whitten #5841</strain>
        <tissue evidence="2">Leaf</tissue>
    </source>
</reference>
<accession>A0A8T2QJF1</accession>
<keyword evidence="3" id="KW-1185">Reference proteome</keyword>
<evidence type="ECO:0000256" key="1">
    <source>
        <dbReference type="SAM" id="SignalP"/>
    </source>
</evidence>
<evidence type="ECO:0000313" key="2">
    <source>
        <dbReference type="EMBL" id="KAH7283926.1"/>
    </source>
</evidence>
<dbReference type="EMBL" id="CM035439">
    <property type="protein sequence ID" value="KAH7283926.1"/>
    <property type="molecule type" value="Genomic_DNA"/>
</dbReference>
<dbReference type="AlphaFoldDB" id="A0A8T2QJF1"/>
<evidence type="ECO:0000313" key="3">
    <source>
        <dbReference type="Proteomes" id="UP000825935"/>
    </source>
</evidence>
<gene>
    <name evidence="2" type="ORF">KP509_34G031300</name>
</gene>
<proteinExistence type="predicted"/>